<protein>
    <submittedName>
        <fullName evidence="7">Protein SUPPRESSOR OFSILENCING 3</fullName>
    </submittedName>
</protein>
<dbReference type="PANTHER" id="PTHR46602:SF1">
    <property type="entry name" value="PROTEIN SUPPRESSOR OF GENE SILENCING 3"/>
    <property type="match status" value="1"/>
</dbReference>
<evidence type="ECO:0000313" key="7">
    <source>
        <dbReference type="EMBL" id="KAK4386325.1"/>
    </source>
</evidence>
<evidence type="ECO:0000256" key="1">
    <source>
        <dbReference type="ARBA" id="ARBA00023054"/>
    </source>
</evidence>
<feature type="domain" description="XS" evidence="5">
    <location>
        <begin position="409"/>
        <end position="502"/>
    </location>
</feature>
<feature type="compositionally biased region" description="Polar residues" evidence="4">
    <location>
        <begin position="130"/>
        <end position="147"/>
    </location>
</feature>
<dbReference type="Gene3D" id="3.30.70.2890">
    <property type="entry name" value="XS domain"/>
    <property type="match status" value="1"/>
</dbReference>
<evidence type="ECO:0000259" key="5">
    <source>
        <dbReference type="Pfam" id="PF03468"/>
    </source>
</evidence>
<evidence type="ECO:0000313" key="8">
    <source>
        <dbReference type="Proteomes" id="UP001289374"/>
    </source>
</evidence>
<comment type="similarity">
    <text evidence="3">Belongs to the SGS3 family.</text>
</comment>
<feature type="domain" description="Zinc finger-XS" evidence="6">
    <location>
        <begin position="339"/>
        <end position="377"/>
    </location>
</feature>
<dbReference type="Pfam" id="PF03470">
    <property type="entry name" value="zf-XS"/>
    <property type="match status" value="1"/>
</dbReference>
<dbReference type="GO" id="GO:0031047">
    <property type="term" value="P:regulatory ncRNA-mediated gene silencing"/>
    <property type="evidence" value="ECO:0007669"/>
    <property type="project" value="UniProtKB-KW"/>
</dbReference>
<dbReference type="InterPro" id="IPR044287">
    <property type="entry name" value="SGS3"/>
</dbReference>
<name>A0AAE1W3V5_9LAMI</name>
<keyword evidence="2" id="KW-0943">RNA-mediated gene silencing</keyword>
<dbReference type="GO" id="GO:0051607">
    <property type="term" value="P:defense response to virus"/>
    <property type="evidence" value="ECO:0007669"/>
    <property type="project" value="InterPro"/>
</dbReference>
<feature type="region of interest" description="Disordered" evidence="4">
    <location>
        <begin position="130"/>
        <end position="309"/>
    </location>
</feature>
<dbReference type="InterPro" id="IPR005381">
    <property type="entry name" value="Znf-XS_domain"/>
</dbReference>
<feature type="compositionally biased region" description="Acidic residues" evidence="4">
    <location>
        <begin position="278"/>
        <end position="300"/>
    </location>
</feature>
<feature type="compositionally biased region" description="Polar residues" evidence="4">
    <location>
        <begin position="246"/>
        <end position="264"/>
    </location>
</feature>
<evidence type="ECO:0000259" key="6">
    <source>
        <dbReference type="Pfam" id="PF03470"/>
    </source>
</evidence>
<evidence type="ECO:0000256" key="4">
    <source>
        <dbReference type="SAM" id="MobiDB-lite"/>
    </source>
</evidence>
<keyword evidence="8" id="KW-1185">Reference proteome</keyword>
<reference evidence="7" key="1">
    <citation type="submission" date="2020-06" db="EMBL/GenBank/DDBJ databases">
        <authorList>
            <person name="Li T."/>
            <person name="Hu X."/>
            <person name="Zhang T."/>
            <person name="Song X."/>
            <person name="Zhang H."/>
            <person name="Dai N."/>
            <person name="Sheng W."/>
            <person name="Hou X."/>
            <person name="Wei L."/>
        </authorList>
    </citation>
    <scope>NUCLEOTIDE SEQUENCE</scope>
    <source>
        <strain evidence="7">K16</strain>
        <tissue evidence="7">Leaf</tissue>
    </source>
</reference>
<feature type="compositionally biased region" description="Polar residues" evidence="4">
    <location>
        <begin position="222"/>
        <end position="238"/>
    </location>
</feature>
<proteinExistence type="inferred from homology"/>
<dbReference type="EMBL" id="JACGWL010000015">
    <property type="protein sequence ID" value="KAK4386325.1"/>
    <property type="molecule type" value="Genomic_DNA"/>
</dbReference>
<feature type="compositionally biased region" description="Basic and acidic residues" evidence="4">
    <location>
        <begin position="267"/>
        <end position="277"/>
    </location>
</feature>
<gene>
    <name evidence="7" type="ORF">Sango_2503100</name>
</gene>
<dbReference type="PANTHER" id="PTHR46602">
    <property type="entry name" value="PROTEIN SUPPRESSOR OF GENE SILENCING 3"/>
    <property type="match status" value="1"/>
</dbReference>
<reference evidence="7" key="2">
    <citation type="journal article" date="2024" name="Plant">
        <title>Genomic evolution and insights into agronomic trait innovations of Sesamum species.</title>
        <authorList>
            <person name="Miao H."/>
            <person name="Wang L."/>
            <person name="Qu L."/>
            <person name="Liu H."/>
            <person name="Sun Y."/>
            <person name="Le M."/>
            <person name="Wang Q."/>
            <person name="Wei S."/>
            <person name="Zheng Y."/>
            <person name="Lin W."/>
            <person name="Duan Y."/>
            <person name="Cao H."/>
            <person name="Xiong S."/>
            <person name="Wang X."/>
            <person name="Wei L."/>
            <person name="Li C."/>
            <person name="Ma Q."/>
            <person name="Ju M."/>
            <person name="Zhao R."/>
            <person name="Li G."/>
            <person name="Mu C."/>
            <person name="Tian Q."/>
            <person name="Mei H."/>
            <person name="Zhang T."/>
            <person name="Gao T."/>
            <person name="Zhang H."/>
        </authorList>
    </citation>
    <scope>NUCLEOTIDE SEQUENCE</scope>
    <source>
        <strain evidence="7">K16</strain>
    </source>
</reference>
<sequence>MDLVQGGLEIEQVGQVLGGLEQVVGRTGADFDGPPHTEQNWACAFLGQAGSWDKQQLGRRTWLATFLSARLGCSSGPRRLGPNTGLSYRLFVAAPDPSHSKLYSTSPPGACCSIAGDRMSSRKCIVYPSNGGTSDPSFKGKSTSDVSNPGIDQLSHGVSDMNVNSAQDDGWEVYGKKSRSRTGSNSSKQWGPQHSSSKAWGHSDTVQRLGMRSHGGLGRGSGQTWPTLSSDSGKTCWQRNGWGWSTRVSTQSSGDSTGHSQNAQRVHPADDHTSKGDEVDEESDVDDTDDELMSDDFDSDESQKSHETRKKNRWFKELFQCLDGLTVEQINEPERQWHCPACKGGPGAIDWYRGLQPLIAHARAKRSKRVNLHRELAELLDEELRRRGTSAVPAGEIFGKWKGLEKRADKEIVWPPMVVIMNTKHEKDENDKWIGMGNQELLDYFNAYAAVKARHSYGPQGHRGMSVLIFEASAVGYAEAERLSKHFEDTCRDRLAWERIGCYSTQEGSANSMDTWQRSKIWTTLTSILKVLCKSKLKYEMRSYQEMVVNQMKQMSEDNQQLIWFKNKVAEEQTSKKALEESYGIVTEKLRKTMEENRIVKLRTKKHHEQNKEEMDYQEEFFRDRIQELYDSRNAKEEKFEKVQQYEREKVTIQSEVNVSSVEERLRRFHFVIICCIFILLLITSRSNLRAEEAARFIQLQDKEMEEFVNKRDKLMKAHEDRMLDLKRRHWDEKMALEKEFDEEFNKLMEEYTPGGSKQDYNKN</sequence>
<keyword evidence="1" id="KW-0175">Coiled coil</keyword>
<comment type="caution">
    <text evidence="7">The sequence shown here is derived from an EMBL/GenBank/DDBJ whole genome shotgun (WGS) entry which is preliminary data.</text>
</comment>
<organism evidence="7 8">
    <name type="scientific">Sesamum angolense</name>
    <dbReference type="NCBI Taxonomy" id="2727404"/>
    <lineage>
        <taxon>Eukaryota</taxon>
        <taxon>Viridiplantae</taxon>
        <taxon>Streptophyta</taxon>
        <taxon>Embryophyta</taxon>
        <taxon>Tracheophyta</taxon>
        <taxon>Spermatophyta</taxon>
        <taxon>Magnoliopsida</taxon>
        <taxon>eudicotyledons</taxon>
        <taxon>Gunneridae</taxon>
        <taxon>Pentapetalae</taxon>
        <taxon>asterids</taxon>
        <taxon>lamiids</taxon>
        <taxon>Lamiales</taxon>
        <taxon>Pedaliaceae</taxon>
        <taxon>Sesamum</taxon>
    </lineage>
</organism>
<dbReference type="Pfam" id="PF03468">
    <property type="entry name" value="XS"/>
    <property type="match status" value="1"/>
</dbReference>
<evidence type="ECO:0000256" key="2">
    <source>
        <dbReference type="ARBA" id="ARBA00023158"/>
    </source>
</evidence>
<dbReference type="AlphaFoldDB" id="A0AAE1W3V5"/>
<feature type="compositionally biased region" description="Polar residues" evidence="4">
    <location>
        <begin position="181"/>
        <end position="198"/>
    </location>
</feature>
<dbReference type="Proteomes" id="UP001289374">
    <property type="component" value="Unassembled WGS sequence"/>
</dbReference>
<evidence type="ECO:0000256" key="3">
    <source>
        <dbReference type="ARBA" id="ARBA00024022"/>
    </source>
</evidence>
<dbReference type="InterPro" id="IPR005380">
    <property type="entry name" value="XS_domain"/>
</dbReference>
<accession>A0AAE1W3V5</accession>
<dbReference type="InterPro" id="IPR038588">
    <property type="entry name" value="XS_domain_sf"/>
</dbReference>